<dbReference type="OrthoDB" id="3229302at2"/>
<evidence type="ECO:0000313" key="7">
    <source>
        <dbReference type="EMBL" id="GEB18800.1"/>
    </source>
</evidence>
<evidence type="ECO:0000256" key="4">
    <source>
        <dbReference type="ARBA" id="ARBA00022989"/>
    </source>
</evidence>
<evidence type="ECO:0000313" key="8">
    <source>
        <dbReference type="Proteomes" id="UP000317715"/>
    </source>
</evidence>
<gene>
    <name evidence="7" type="ORF">AAU01_15550</name>
</gene>
<accession>A0A4Y3NAB8</accession>
<keyword evidence="8" id="KW-1185">Reference proteome</keyword>
<feature type="transmembrane region" description="Helical" evidence="6">
    <location>
        <begin position="306"/>
        <end position="329"/>
    </location>
</feature>
<dbReference type="PANTHER" id="PTHR30213">
    <property type="entry name" value="INNER MEMBRANE PROTEIN YHJD"/>
    <property type="match status" value="1"/>
</dbReference>
<feature type="transmembrane region" description="Helical" evidence="6">
    <location>
        <begin position="204"/>
        <end position="229"/>
    </location>
</feature>
<dbReference type="Pfam" id="PF03631">
    <property type="entry name" value="Virul_fac_BrkB"/>
    <property type="match status" value="1"/>
</dbReference>
<dbReference type="EMBL" id="BJMD01000008">
    <property type="protein sequence ID" value="GEB18800.1"/>
    <property type="molecule type" value="Genomic_DNA"/>
</dbReference>
<keyword evidence="2" id="KW-1003">Cell membrane</keyword>
<dbReference type="GO" id="GO:0005886">
    <property type="term" value="C:plasma membrane"/>
    <property type="evidence" value="ECO:0007669"/>
    <property type="project" value="UniProtKB-SubCell"/>
</dbReference>
<keyword evidence="4 6" id="KW-1133">Transmembrane helix</keyword>
<comment type="subcellular location">
    <subcellularLocation>
        <location evidence="1">Cell membrane</location>
        <topology evidence="1">Multi-pass membrane protein</topology>
    </subcellularLocation>
</comment>
<evidence type="ECO:0008006" key="9">
    <source>
        <dbReference type="Google" id="ProtNLM"/>
    </source>
</evidence>
<comment type="caution">
    <text evidence="7">The sequence shown here is derived from an EMBL/GenBank/DDBJ whole genome shotgun (WGS) entry which is preliminary data.</text>
</comment>
<evidence type="ECO:0000256" key="5">
    <source>
        <dbReference type="ARBA" id="ARBA00023136"/>
    </source>
</evidence>
<proteinExistence type="predicted"/>
<sequence>MAAILTKHSKRIQATEADAPPLPTELAKLKLQLLRKRQEWGHAKRAGGGLPKKAGAFFALFLARLNTNRALRSFQHYTRQHGPLLSAGIGFNMFFSVTGLLTTGFAIAGIVLGGNPALQNAVIESVAAAAPGLLQVNGGEGLVDPQSLLNPSGLGWTALIAAVVTVFVSLGWIASIREGLRGVMNADPLVRNPVVQKLIDAGTLLLLGIILVVSAGVSLIFSIATDWIIDWLKLDEGITEPIAATVKIVVPLLLNCATAAVLFRIASGLKLGRRAFLEGVVLAGVGTTVLQFFSTELLARSGNNPVLASFAIIIGLLIWFNLVSQVYLVSASWSAIREADTEAGESPRKKVLGSRRVAPRT</sequence>
<evidence type="ECO:0000256" key="1">
    <source>
        <dbReference type="ARBA" id="ARBA00004651"/>
    </source>
</evidence>
<keyword evidence="3 6" id="KW-0812">Transmembrane</keyword>
<dbReference type="AlphaFoldDB" id="A0A4Y3NAB8"/>
<protein>
    <recommendedName>
        <fullName evidence="9">YihY/virulence factor BrkB family protein</fullName>
    </recommendedName>
</protein>
<evidence type="ECO:0000256" key="3">
    <source>
        <dbReference type="ARBA" id="ARBA00022692"/>
    </source>
</evidence>
<evidence type="ECO:0000256" key="2">
    <source>
        <dbReference type="ARBA" id="ARBA00022475"/>
    </source>
</evidence>
<dbReference type="Proteomes" id="UP000317715">
    <property type="component" value="Unassembled WGS sequence"/>
</dbReference>
<feature type="transmembrane region" description="Helical" evidence="6">
    <location>
        <begin position="241"/>
        <end position="263"/>
    </location>
</feature>
<evidence type="ECO:0000256" key="6">
    <source>
        <dbReference type="SAM" id="Phobius"/>
    </source>
</evidence>
<keyword evidence="5 6" id="KW-0472">Membrane</keyword>
<dbReference type="InterPro" id="IPR017039">
    <property type="entry name" value="Virul_fac_BrkB"/>
</dbReference>
<reference evidence="7 8" key="1">
    <citation type="submission" date="2019-06" db="EMBL/GenBank/DDBJ databases">
        <title>Whole genome shotgun sequence of Paenarthrobacter aurescens NBRC 12136.</title>
        <authorList>
            <person name="Hosoyama A."/>
            <person name="Uohara A."/>
            <person name="Ohji S."/>
            <person name="Ichikawa N."/>
        </authorList>
    </citation>
    <scope>NUCLEOTIDE SEQUENCE [LARGE SCALE GENOMIC DNA]</scope>
    <source>
        <strain evidence="7 8">NBRC 12136</strain>
    </source>
</reference>
<feature type="transmembrane region" description="Helical" evidence="6">
    <location>
        <begin position="154"/>
        <end position="174"/>
    </location>
</feature>
<feature type="transmembrane region" description="Helical" evidence="6">
    <location>
        <begin position="275"/>
        <end position="294"/>
    </location>
</feature>
<dbReference type="GeneID" id="97300189"/>
<dbReference type="RefSeq" id="WP_141283083.1">
    <property type="nucleotide sequence ID" value="NZ_BAAAWK010000001.1"/>
</dbReference>
<name>A0A4Y3NAB8_PAEAU</name>
<organism evidence="7 8">
    <name type="scientific">Paenarthrobacter aurescens</name>
    <name type="common">Arthrobacter aurescens</name>
    <dbReference type="NCBI Taxonomy" id="43663"/>
    <lineage>
        <taxon>Bacteria</taxon>
        <taxon>Bacillati</taxon>
        <taxon>Actinomycetota</taxon>
        <taxon>Actinomycetes</taxon>
        <taxon>Micrococcales</taxon>
        <taxon>Micrococcaceae</taxon>
        <taxon>Paenarthrobacter</taxon>
    </lineage>
</organism>
<feature type="transmembrane region" description="Helical" evidence="6">
    <location>
        <begin position="89"/>
        <end position="112"/>
    </location>
</feature>
<dbReference type="PANTHER" id="PTHR30213:SF1">
    <property type="entry name" value="INNER MEMBRANE PROTEIN YHJD"/>
    <property type="match status" value="1"/>
</dbReference>